<evidence type="ECO:0000313" key="2">
    <source>
        <dbReference type="Proteomes" id="UP000285430"/>
    </source>
</evidence>
<reference evidence="1 2" key="1">
    <citation type="submission" date="2018-08" db="EMBL/GenBank/DDBJ databases">
        <title>Aphanomyces genome sequencing and annotation.</title>
        <authorList>
            <person name="Minardi D."/>
            <person name="Oidtmann B."/>
            <person name="Van Der Giezen M."/>
            <person name="Studholme D.J."/>
        </authorList>
    </citation>
    <scope>NUCLEOTIDE SEQUENCE [LARGE SCALE GENOMIC DNA]</scope>
    <source>
        <strain evidence="1 2">Da</strain>
    </source>
</reference>
<evidence type="ECO:0000313" key="1">
    <source>
        <dbReference type="EMBL" id="RHZ25143.1"/>
    </source>
</evidence>
<dbReference type="EMBL" id="QUTH01002583">
    <property type="protein sequence ID" value="RHZ25143.1"/>
    <property type="molecule type" value="Genomic_DNA"/>
</dbReference>
<proteinExistence type="predicted"/>
<sequence length="327" mass="36486">MPVTWQQAVRTTSALLAPRRPTSPSNDVLAKISEQAARLLTDLVAFVDMHCGNVAHLYRTDGNSSEVEELYLAFHRHLTTSSATFVNLHVFSPHAITQKVARKLIRGADTWQYTEAATIPSALHSADKPLQYAVKVTWRPQDGVLYDEDRLRAQLGAYGTVNSMALHPTEPKARVSMYWNKGSQLDKVVVKLQTKASLHVLRLQVIPALNAMEDADDDDDSSKHVLRTTTMAAADDMSSETIRSMHQAQVLVLRMLEGSVADQSRPEDTSLVLEYQRAMEAHFRSKMTACRVVALEADKQSADLREDLRACRSDLACHLAMLSHLKR</sequence>
<dbReference type="VEuPathDB" id="FungiDB:H257_02745"/>
<comment type="caution">
    <text evidence="1">The sequence shown here is derived from an EMBL/GenBank/DDBJ whole genome shotgun (WGS) entry which is preliminary data.</text>
</comment>
<organism evidence="1 2">
    <name type="scientific">Aphanomyces astaci</name>
    <name type="common">Crayfish plague agent</name>
    <dbReference type="NCBI Taxonomy" id="112090"/>
    <lineage>
        <taxon>Eukaryota</taxon>
        <taxon>Sar</taxon>
        <taxon>Stramenopiles</taxon>
        <taxon>Oomycota</taxon>
        <taxon>Saprolegniomycetes</taxon>
        <taxon>Saprolegniales</taxon>
        <taxon>Verrucalvaceae</taxon>
        <taxon>Aphanomyces</taxon>
    </lineage>
</organism>
<gene>
    <name evidence="1" type="ORF">DYB37_005557</name>
</gene>
<dbReference type="Proteomes" id="UP000285430">
    <property type="component" value="Unassembled WGS sequence"/>
</dbReference>
<name>A0A3R7F698_APHAT</name>
<accession>A0A3R7F698</accession>
<protein>
    <submittedName>
        <fullName evidence="1">Uncharacterized protein</fullName>
    </submittedName>
</protein>
<dbReference type="AlphaFoldDB" id="A0A3R7F698"/>